<dbReference type="GO" id="GO:0005886">
    <property type="term" value="C:plasma membrane"/>
    <property type="evidence" value="ECO:0007669"/>
    <property type="project" value="UniProtKB-SubCell"/>
</dbReference>
<reference evidence="2 3" key="1">
    <citation type="submission" date="2019-03" db="EMBL/GenBank/DDBJ databases">
        <title>Draft genome sequences of novel Actinobacteria.</title>
        <authorList>
            <person name="Sahin N."/>
            <person name="Ay H."/>
            <person name="Saygin H."/>
        </authorList>
    </citation>
    <scope>NUCLEOTIDE SEQUENCE [LARGE SCALE GENOMIC DNA]</scope>
    <source>
        <strain evidence="2 3">5K138</strain>
    </source>
</reference>
<comment type="similarity">
    <text evidence="1">Belongs to the SURF1 family.</text>
</comment>
<name>A0A4R5CAE0_9ACTN</name>
<proteinExistence type="inferred from homology"/>
<dbReference type="PROSITE" id="PS50895">
    <property type="entry name" value="SURF1"/>
    <property type="match status" value="1"/>
</dbReference>
<dbReference type="InterPro" id="IPR002994">
    <property type="entry name" value="Surf1/Shy1"/>
</dbReference>
<dbReference type="RefSeq" id="WP_131902108.1">
    <property type="nucleotide sequence ID" value="NZ_SMKZ01000097.1"/>
</dbReference>
<comment type="subcellular location">
    <subcellularLocation>
        <location evidence="1">Cell membrane</location>
        <topology evidence="1">Multi-pass membrane protein</topology>
    </subcellularLocation>
</comment>
<dbReference type="Pfam" id="PF02104">
    <property type="entry name" value="SURF1"/>
    <property type="match status" value="1"/>
</dbReference>
<feature type="transmembrane region" description="Helical" evidence="1">
    <location>
        <begin position="222"/>
        <end position="241"/>
    </location>
</feature>
<sequence length="258" mass="28019">MYRFLLTPRWLLLHAVAVAALVGFVILGWWQYGVYQDSQGRYDTRDRVPVPVAELAGPGAELGDAADRQAVVEGAYLADQQVLVPGRIHDDTLGSFVVTPLRTGDGLIVPVLRGWVYDPADPEVAVPDGSVVVTGYLLPPETPGHATVRTGQVLDAGQVAYIAPDQLEQRAELAAAEALHGFLLLQEEDPEPAAAPAVLDVDSVAPIRDVSPWQNLSYWAQWWVFAVAAVVFWVSIVRSAVRNRRSELSEPAPSRVPS</sequence>
<evidence type="ECO:0000313" key="3">
    <source>
        <dbReference type="Proteomes" id="UP000294739"/>
    </source>
</evidence>
<keyword evidence="3" id="KW-1185">Reference proteome</keyword>
<keyword evidence="1" id="KW-0812">Transmembrane</keyword>
<comment type="caution">
    <text evidence="2">The sequence shown here is derived from an EMBL/GenBank/DDBJ whole genome shotgun (WGS) entry which is preliminary data.</text>
</comment>
<dbReference type="InParanoid" id="A0A4R5CAE0"/>
<evidence type="ECO:0000313" key="2">
    <source>
        <dbReference type="EMBL" id="TDD95160.1"/>
    </source>
</evidence>
<protein>
    <recommendedName>
        <fullName evidence="1">SURF1-like protein</fullName>
    </recommendedName>
</protein>
<dbReference type="OrthoDB" id="9807214at2"/>
<gene>
    <name evidence="2" type="ORF">E1269_31450</name>
</gene>
<dbReference type="EMBL" id="SMKZ01000097">
    <property type="protein sequence ID" value="TDD95160.1"/>
    <property type="molecule type" value="Genomic_DNA"/>
</dbReference>
<organism evidence="2 3">
    <name type="scientific">Jiangella asiatica</name>
    <dbReference type="NCBI Taxonomy" id="2530372"/>
    <lineage>
        <taxon>Bacteria</taxon>
        <taxon>Bacillati</taxon>
        <taxon>Actinomycetota</taxon>
        <taxon>Actinomycetes</taxon>
        <taxon>Jiangellales</taxon>
        <taxon>Jiangellaceae</taxon>
        <taxon>Jiangella</taxon>
    </lineage>
</organism>
<keyword evidence="1" id="KW-1133">Transmembrane helix</keyword>
<keyword evidence="1" id="KW-1003">Cell membrane</keyword>
<dbReference type="AlphaFoldDB" id="A0A4R5CAE0"/>
<evidence type="ECO:0000256" key="1">
    <source>
        <dbReference type="RuleBase" id="RU363076"/>
    </source>
</evidence>
<feature type="transmembrane region" description="Helical" evidence="1">
    <location>
        <begin position="12"/>
        <end position="32"/>
    </location>
</feature>
<keyword evidence="1" id="KW-0472">Membrane</keyword>
<dbReference type="Proteomes" id="UP000294739">
    <property type="component" value="Unassembled WGS sequence"/>
</dbReference>
<dbReference type="CDD" id="cd06662">
    <property type="entry name" value="SURF1"/>
    <property type="match status" value="1"/>
</dbReference>
<accession>A0A4R5CAE0</accession>